<dbReference type="Proteomes" id="UP000597138">
    <property type="component" value="Unassembled WGS sequence"/>
</dbReference>
<organism evidence="2 3">
    <name type="scientific">Caballeronia grimmiae</name>
    <dbReference type="NCBI Taxonomy" id="1071679"/>
    <lineage>
        <taxon>Bacteria</taxon>
        <taxon>Pseudomonadati</taxon>
        <taxon>Pseudomonadota</taxon>
        <taxon>Betaproteobacteria</taxon>
        <taxon>Burkholderiales</taxon>
        <taxon>Burkholderiaceae</taxon>
        <taxon>Caballeronia</taxon>
    </lineage>
</organism>
<dbReference type="OrthoDB" id="8926609at2"/>
<dbReference type="Proteomes" id="UP000027439">
    <property type="component" value="Unassembled WGS sequence"/>
</dbReference>
<comment type="caution">
    <text evidence="2">The sequence shown here is derived from an EMBL/GenBank/DDBJ whole genome shotgun (WGS) entry which is preliminary data.</text>
</comment>
<evidence type="ECO:0000313" key="4">
    <source>
        <dbReference type="Proteomes" id="UP000597138"/>
    </source>
</evidence>
<protein>
    <submittedName>
        <fullName evidence="2">Uncharacterized protein</fullName>
    </submittedName>
</protein>
<dbReference type="RefSeq" id="WP_035963682.1">
    <property type="nucleotide sequence ID" value="NZ_BMEG01000002.1"/>
</dbReference>
<evidence type="ECO:0000313" key="3">
    <source>
        <dbReference type="Proteomes" id="UP000027439"/>
    </source>
</evidence>
<dbReference type="EMBL" id="BMEG01000002">
    <property type="protein sequence ID" value="GGD64201.1"/>
    <property type="molecule type" value="Genomic_DNA"/>
</dbReference>
<reference evidence="4" key="3">
    <citation type="journal article" date="2019" name="Int. J. Syst. Evol. Microbiol.">
        <title>The Global Catalogue of Microorganisms (GCM) 10K type strain sequencing project: providing services to taxonomists for standard genome sequencing and annotation.</title>
        <authorList>
            <consortium name="The Broad Institute Genomics Platform"/>
            <consortium name="The Broad Institute Genome Sequencing Center for Infectious Disease"/>
            <person name="Wu L."/>
            <person name="Ma J."/>
        </authorList>
    </citation>
    <scope>NUCLEOTIDE SEQUENCE [LARGE SCALE GENOMIC DNA]</scope>
    <source>
        <strain evidence="4">CGMCC 1.11013</strain>
    </source>
</reference>
<evidence type="ECO:0000313" key="2">
    <source>
        <dbReference type="EMBL" id="KDR34858.1"/>
    </source>
</evidence>
<evidence type="ECO:0000313" key="1">
    <source>
        <dbReference type="EMBL" id="GGD64201.1"/>
    </source>
</evidence>
<dbReference type="STRING" id="1071679.BG57_02600"/>
<sequence>MDTPENSLHWAVDKWLAPSPAHPARVVQLCRSHLTGMRFVRIEAWHAGGSIAIIFFRHEDGTWNVFPPQVRRLSMSPARLAA</sequence>
<keyword evidence="4" id="KW-1185">Reference proteome</keyword>
<accession>A0A069P2N0</accession>
<dbReference type="EMBL" id="JFHE01000010">
    <property type="protein sequence ID" value="KDR34858.1"/>
    <property type="molecule type" value="Genomic_DNA"/>
</dbReference>
<name>A0A069P2N0_9BURK</name>
<dbReference type="eggNOG" id="ENOG502ZUNB">
    <property type="taxonomic scope" value="Bacteria"/>
</dbReference>
<reference evidence="1" key="4">
    <citation type="submission" date="2024-05" db="EMBL/GenBank/DDBJ databases">
        <authorList>
            <person name="Sun Q."/>
            <person name="Zhou Y."/>
        </authorList>
    </citation>
    <scope>NUCLEOTIDE SEQUENCE</scope>
    <source>
        <strain evidence="1">CGMCC 1.11013</strain>
    </source>
</reference>
<reference evidence="1" key="1">
    <citation type="journal article" date="2014" name="Int. J. Syst. Evol. Microbiol.">
        <title>Complete genome of a new Firmicutes species belonging to the dominant human colonic microbiota ('Ruminococcus bicirculans') reveals two chromosomes and a selective capacity to utilize plant glucans.</title>
        <authorList>
            <consortium name="NISC Comparative Sequencing Program"/>
            <person name="Wegmann U."/>
            <person name="Louis P."/>
            <person name="Goesmann A."/>
            <person name="Henrissat B."/>
            <person name="Duncan S.H."/>
            <person name="Flint H.J."/>
        </authorList>
    </citation>
    <scope>NUCLEOTIDE SEQUENCE</scope>
    <source>
        <strain evidence="1">CGMCC 1.11013</strain>
    </source>
</reference>
<proteinExistence type="predicted"/>
<gene>
    <name evidence="2" type="ORF">BG57_02600</name>
    <name evidence="1" type="ORF">GCM10010985_17850</name>
</gene>
<dbReference type="AlphaFoldDB" id="A0A069P2N0"/>
<reference evidence="2 3" key="2">
    <citation type="submission" date="2014-03" db="EMBL/GenBank/DDBJ databases">
        <title>Draft Genome Sequences of Four Burkholderia Strains.</title>
        <authorList>
            <person name="Liu X.Y."/>
            <person name="Li C.X."/>
            <person name="Xu J.H."/>
        </authorList>
    </citation>
    <scope>NUCLEOTIDE SEQUENCE [LARGE SCALE GENOMIC DNA]</scope>
    <source>
        <strain evidence="2 3">R27</strain>
    </source>
</reference>